<dbReference type="InterPro" id="IPR013128">
    <property type="entry name" value="Peptidase_C1A"/>
</dbReference>
<evidence type="ECO:0000259" key="3">
    <source>
        <dbReference type="SMART" id="SM00645"/>
    </source>
</evidence>
<dbReference type="Gene3D" id="3.90.70.10">
    <property type="entry name" value="Cysteine proteinases"/>
    <property type="match status" value="1"/>
</dbReference>
<keyword evidence="4" id="KW-0378">Hydrolase</keyword>
<dbReference type="CDD" id="cd02248">
    <property type="entry name" value="Peptidase_C1A"/>
    <property type="match status" value="1"/>
</dbReference>
<evidence type="ECO:0000259" key="2">
    <source>
        <dbReference type="SMART" id="SM00181"/>
    </source>
</evidence>
<dbReference type="SUPFAM" id="SSF54001">
    <property type="entry name" value="Cysteine proteinases"/>
    <property type="match status" value="1"/>
</dbReference>
<keyword evidence="4" id="KW-0645">Protease</keyword>
<dbReference type="VEuPathDB" id="AmoebaDB:EIN_531050"/>
<dbReference type="InterPro" id="IPR006212">
    <property type="entry name" value="Furin_repeat"/>
</dbReference>
<dbReference type="EC" id="3.4.22.50" evidence="4"/>
<dbReference type="RefSeq" id="XP_004255486.1">
    <property type="nucleotide sequence ID" value="XM_004255438.1"/>
</dbReference>
<name>L7FM76_ENTIV</name>
<dbReference type="PANTHER" id="PTHR12411">
    <property type="entry name" value="CYSTEINE PROTEASE FAMILY C1-RELATED"/>
    <property type="match status" value="1"/>
</dbReference>
<dbReference type="Proteomes" id="UP000014680">
    <property type="component" value="Unassembled WGS sequence"/>
</dbReference>
<comment type="similarity">
    <text evidence="1">Belongs to the peptidase C1 family.</text>
</comment>
<dbReference type="KEGG" id="eiv:EIN_531050"/>
<dbReference type="SMART" id="SM00645">
    <property type="entry name" value="Pept_C1"/>
    <property type="match status" value="1"/>
</dbReference>
<feature type="domain" description="EGF-like" evidence="2">
    <location>
        <begin position="380"/>
        <end position="413"/>
    </location>
</feature>
<dbReference type="InterPro" id="IPR000668">
    <property type="entry name" value="Peptidase_C1A_C"/>
</dbReference>
<evidence type="ECO:0000256" key="1">
    <source>
        <dbReference type="ARBA" id="ARBA00008455"/>
    </source>
</evidence>
<dbReference type="SMART" id="SM00181">
    <property type="entry name" value="EGF"/>
    <property type="match status" value="6"/>
</dbReference>
<dbReference type="AlphaFoldDB" id="L7FM76"/>
<dbReference type="SMART" id="SM00261">
    <property type="entry name" value="FU"/>
    <property type="match status" value="7"/>
</dbReference>
<dbReference type="InterPro" id="IPR009030">
    <property type="entry name" value="Growth_fac_rcpt_cys_sf"/>
</dbReference>
<dbReference type="EMBL" id="KB206706">
    <property type="protein sequence ID" value="ELP88715.1"/>
    <property type="molecule type" value="Genomic_DNA"/>
</dbReference>
<accession>L7FM76</accession>
<dbReference type="Pfam" id="PF00112">
    <property type="entry name" value="Peptidase_C1"/>
    <property type="match status" value="1"/>
</dbReference>
<feature type="domain" description="EGF-like" evidence="2">
    <location>
        <begin position="432"/>
        <end position="463"/>
    </location>
</feature>
<proteinExistence type="inferred from homology"/>
<dbReference type="Gene3D" id="2.10.220.10">
    <property type="entry name" value="Hormone Receptor, Insulin-like Growth Factor Receptor 1, Chain A, domain 2"/>
    <property type="match status" value="4"/>
</dbReference>
<gene>
    <name evidence="4" type="ORF">EIN_531050</name>
</gene>
<keyword evidence="5" id="KW-1185">Reference proteome</keyword>
<dbReference type="InterPro" id="IPR038765">
    <property type="entry name" value="Papain-like_cys_pep_sf"/>
</dbReference>
<dbReference type="InterPro" id="IPR013201">
    <property type="entry name" value="Prot_inhib_I29"/>
</dbReference>
<sequence length="762" mass="83937">MFVLTLLLTLSYAGFDLNKKDYDLFKEFEVVFNKKYLTPTERLHRFSIFKEKIADCRHRNSLRTSESDAYFNINQFTDMIEFETGLSPKRLINMKKSNLKKDDLPILPAGNVLPPSLSYCGPYVNQNTDHPKIDFCGKPINQLSCGCCYAAAIANHGQIMYANMTYYKNNKDESKIQKLYFTPQRFIDKEYSQYGFSNKRCCGGNSGIAITGMPTYSLQSDYPFVDGTTEYYTKPAPCTPRGDQNEKVPIYMRNYYPQVFSVNQAGSHANQVMALKKIIHHYGSVLVAIQASGTGIQQYQSGIFTFPAAKCDKPLIDHQVILVGYGKENGKEYFIARNTWGESWGENGGFAKISMDVMCGMAQDDWRGYESQNYIFHSGSCVLDPNCETCNKNTLICDKCRAGSNQDSRGMCVAPGQYDFNPSNPVNPPAVTCLSGCVKCTNATICETCAVGKYLKNDRKACLTACPNGQYPNNNKVCVACSTANCATCGTNNVCTACKSGYQKTASNTCQLIPCGDGKFGTSPNCQNCLANCKTCTSGAVCELCTGTYKLQEDKKKCLATCPTGAYVNGNYCKKCTTKNCNTCNNKNVCTKCIAGFELTATTNQCTSPSGACGEGEFGTAGNCKKCGVANCKMCNNAETCEECTGALNLEFGSKKCSQSCPSGFYSDNQKCLKCQENCESCQSGEICDKCKADVKFKVEGKCYAVCPDYYFEENGECVKCKESYETPCNDQECIKCTTPQQKNGATKMLGLFIFVIIVLFI</sequence>
<dbReference type="Pfam" id="PF08246">
    <property type="entry name" value="Inhibitor_I29"/>
    <property type="match status" value="1"/>
</dbReference>
<dbReference type="GO" id="GO:0006508">
    <property type="term" value="P:proteolysis"/>
    <property type="evidence" value="ECO:0007669"/>
    <property type="project" value="UniProtKB-KW"/>
</dbReference>
<dbReference type="SUPFAM" id="SSF57184">
    <property type="entry name" value="Growth factor receptor domain"/>
    <property type="match status" value="2"/>
</dbReference>
<feature type="domain" description="EGF-like" evidence="2">
    <location>
        <begin position="575"/>
        <end position="607"/>
    </location>
</feature>
<dbReference type="OrthoDB" id="300641at2759"/>
<protein>
    <submittedName>
        <fullName evidence="4">Cysteine protease, putative</fullName>
        <ecNumber evidence="4">3.4.22.50</ecNumber>
    </submittedName>
</protein>
<feature type="domain" description="EGF-like" evidence="2">
    <location>
        <begin position="480"/>
        <end position="511"/>
    </location>
</feature>
<reference evidence="4 5" key="1">
    <citation type="submission" date="2012-10" db="EMBL/GenBank/DDBJ databases">
        <authorList>
            <person name="Zafar N."/>
            <person name="Inman J."/>
            <person name="Hall N."/>
            <person name="Lorenzi H."/>
            <person name="Caler E."/>
        </authorList>
    </citation>
    <scope>NUCLEOTIDE SEQUENCE [LARGE SCALE GENOMIC DNA]</scope>
    <source>
        <strain evidence="4 5">IP1</strain>
    </source>
</reference>
<dbReference type="InterPro" id="IPR000742">
    <property type="entry name" value="EGF"/>
</dbReference>
<feature type="domain" description="Peptidase C1A papain C-terminal" evidence="3">
    <location>
        <begin position="129"/>
        <end position="369"/>
    </location>
</feature>
<dbReference type="InterPro" id="IPR039417">
    <property type="entry name" value="Peptidase_C1A_papain-like"/>
</dbReference>
<evidence type="ECO:0000313" key="5">
    <source>
        <dbReference type="Proteomes" id="UP000014680"/>
    </source>
</evidence>
<organism evidence="4 5">
    <name type="scientific">Entamoeba invadens IP1</name>
    <dbReference type="NCBI Taxonomy" id="370355"/>
    <lineage>
        <taxon>Eukaryota</taxon>
        <taxon>Amoebozoa</taxon>
        <taxon>Evosea</taxon>
        <taxon>Archamoebae</taxon>
        <taxon>Mastigamoebida</taxon>
        <taxon>Entamoebidae</taxon>
        <taxon>Entamoeba</taxon>
    </lineage>
</organism>
<evidence type="ECO:0000313" key="4">
    <source>
        <dbReference type="EMBL" id="ELP88715.1"/>
    </source>
</evidence>
<dbReference type="GO" id="GO:0008234">
    <property type="term" value="F:cysteine-type peptidase activity"/>
    <property type="evidence" value="ECO:0007669"/>
    <property type="project" value="InterPro"/>
</dbReference>
<feature type="domain" description="EGF-like" evidence="2">
    <location>
        <begin position="528"/>
        <end position="559"/>
    </location>
</feature>
<feature type="domain" description="EGF-like" evidence="2">
    <location>
        <begin position="634"/>
        <end position="673"/>
    </location>
</feature>
<dbReference type="GeneID" id="14887699"/>